<keyword evidence="5" id="KW-1185">Reference proteome</keyword>
<dbReference type="InterPro" id="IPR029039">
    <property type="entry name" value="Flavoprotein-like_sf"/>
</dbReference>
<dbReference type="RefSeq" id="WP_033633947.1">
    <property type="nucleotide sequence ID" value="NZ_CBCSIN010000003.1"/>
</dbReference>
<dbReference type="InterPro" id="IPR005025">
    <property type="entry name" value="FMN_Rdtase-like_dom"/>
</dbReference>
<evidence type="ECO:0000256" key="1">
    <source>
        <dbReference type="ARBA" id="ARBA00001917"/>
    </source>
</evidence>
<reference evidence="4 5" key="1">
    <citation type="submission" date="2016-10" db="EMBL/GenBank/DDBJ databases">
        <authorList>
            <person name="Varghese N."/>
            <person name="Submissions S."/>
        </authorList>
    </citation>
    <scope>NUCLEOTIDE SEQUENCE [LARGE SCALE GENOMIC DNA]</scope>
    <source>
        <strain evidence="4 5">CGMCC 1.6853</strain>
    </source>
</reference>
<proteinExistence type="predicted"/>
<feature type="domain" description="NADPH-dependent FMN reductase-like" evidence="3">
    <location>
        <begin position="3"/>
        <end position="152"/>
    </location>
</feature>
<comment type="caution">
    <text evidence="4">The sequence shown here is derived from an EMBL/GenBank/DDBJ whole genome shotgun (WGS) entry which is preliminary data.</text>
</comment>
<dbReference type="Proteomes" id="UP000183031">
    <property type="component" value="Unassembled WGS sequence"/>
</dbReference>
<dbReference type="PANTHER" id="PTHR30543">
    <property type="entry name" value="CHROMATE REDUCTASE"/>
    <property type="match status" value="1"/>
</dbReference>
<evidence type="ECO:0000313" key="5">
    <source>
        <dbReference type="Proteomes" id="UP000183031"/>
    </source>
</evidence>
<comment type="cofactor">
    <cofactor evidence="1">
        <name>FMN</name>
        <dbReference type="ChEBI" id="CHEBI:58210"/>
    </cofactor>
</comment>
<dbReference type="Gene3D" id="3.40.50.360">
    <property type="match status" value="1"/>
</dbReference>
<organism evidence="4 5">
    <name type="scientific">Serratia nematodiphila</name>
    <dbReference type="NCBI Taxonomy" id="458197"/>
    <lineage>
        <taxon>Bacteria</taxon>
        <taxon>Pseudomonadati</taxon>
        <taxon>Pseudomonadota</taxon>
        <taxon>Gammaproteobacteria</taxon>
        <taxon>Enterobacterales</taxon>
        <taxon>Yersiniaceae</taxon>
        <taxon>Serratia</taxon>
    </lineage>
</organism>
<dbReference type="Pfam" id="PF03358">
    <property type="entry name" value="FMN_red"/>
    <property type="match status" value="1"/>
</dbReference>
<keyword evidence="2" id="KW-0288">FMN</keyword>
<name>A0A1G5HSG1_9GAMM</name>
<evidence type="ECO:0000256" key="2">
    <source>
        <dbReference type="ARBA" id="ARBA00022643"/>
    </source>
</evidence>
<evidence type="ECO:0000259" key="3">
    <source>
        <dbReference type="Pfam" id="PF03358"/>
    </source>
</evidence>
<accession>A0A1G5HSG1</accession>
<protein>
    <submittedName>
        <fullName evidence="4">NAD(P)H-dependent FMN reductase</fullName>
    </submittedName>
</protein>
<dbReference type="SUPFAM" id="SSF52218">
    <property type="entry name" value="Flavoproteins"/>
    <property type="match status" value="1"/>
</dbReference>
<sequence length="189" mass="20367">MTHIIGISGSLRSASFNHSLLQAAVQLAPESVTLDVRRINGIPLYDADVEVKSGIPASVVELKEAIAVADGVLLATPEYNNGIPGVFKNAIDWVSRPDSDIRRVFGGKPFALIGASPGGFGTILSQEAWLPVLRALGTRPWFGGRLLVSHANQQFDVDGNLTDESTRLRLEGFLSGFVEFIRSNEPSIR</sequence>
<dbReference type="InterPro" id="IPR050712">
    <property type="entry name" value="NAD(P)H-dep_reductase"/>
</dbReference>
<dbReference type="PANTHER" id="PTHR30543:SF21">
    <property type="entry name" value="NAD(P)H-DEPENDENT FMN REDUCTASE LOT6"/>
    <property type="match status" value="1"/>
</dbReference>
<evidence type="ECO:0000313" key="4">
    <source>
        <dbReference type="EMBL" id="SCY65958.1"/>
    </source>
</evidence>
<keyword evidence="2" id="KW-0285">Flavoprotein</keyword>
<dbReference type="EMBL" id="FMUT01000005">
    <property type="protein sequence ID" value="SCY65958.1"/>
    <property type="molecule type" value="Genomic_DNA"/>
</dbReference>
<gene>
    <name evidence="4" type="ORF">SAMN02927935_02011</name>
</gene>